<dbReference type="PROSITE" id="PS00101">
    <property type="entry name" value="HEXAPEP_TRANSFERASES"/>
    <property type="match status" value="1"/>
</dbReference>
<keyword evidence="6 7" id="KW-0012">Acyltransferase</keyword>
<evidence type="ECO:0000313" key="9">
    <source>
        <dbReference type="EMBL" id="MFD2261271.1"/>
    </source>
</evidence>
<reference evidence="10" key="1">
    <citation type="journal article" date="2019" name="Int. J. Syst. Evol. Microbiol.">
        <title>The Global Catalogue of Microorganisms (GCM) 10K type strain sequencing project: providing services to taxonomists for standard genome sequencing and annotation.</title>
        <authorList>
            <consortium name="The Broad Institute Genomics Platform"/>
            <consortium name="The Broad Institute Genome Sequencing Center for Infectious Disease"/>
            <person name="Wu L."/>
            <person name="Ma J."/>
        </authorList>
    </citation>
    <scope>NUCLEOTIDE SEQUENCE [LARGE SCALE GENOMIC DNA]</scope>
    <source>
        <strain evidence="10">CGMCC 1.19062</strain>
    </source>
</reference>
<dbReference type="InterPro" id="IPR007691">
    <property type="entry name" value="LpxD"/>
</dbReference>
<keyword evidence="10" id="KW-1185">Reference proteome</keyword>
<keyword evidence="5 7" id="KW-0443">Lipid metabolism</keyword>
<sequence length="338" mass="34610">MVDTRFFRREGALSTPELAARLGAQILRGPERLISDVAALETAGGDALSYCVDRKHADPLSRTAAGAVLVPEALADIAPATVTVLIHPTPAVAFAKAGRMLFPLPSPPSGIHPSASVDPSAKVDPSAHVGPMVVVEAHAEIDASCVIEAGAQIGPGVVLGEGCRIGRGATVTHAMLGKRVVLLAGVRIGEAGFGFVPTPQGVVKIPQLGRVIIDDDVEVGANSTIDRGALDDTRIGAGTMIDNLVQIAHNVIIGRGCIIVAQVGISGSTIIEDYAILAGQVGVSGHLRIGRGAQVAAQSGVMRDLAPGAKVGGSPAVPVLQWHRQTAALERMTKKKGS</sequence>
<evidence type="ECO:0000259" key="8">
    <source>
        <dbReference type="Pfam" id="PF04613"/>
    </source>
</evidence>
<feature type="domain" description="UDP-3-O-[3-hydroxymyristoyl] glucosamine N-acyltransferase non-repeat region" evidence="8">
    <location>
        <begin position="32"/>
        <end position="98"/>
    </location>
</feature>
<dbReference type="CDD" id="cd03352">
    <property type="entry name" value="LbH_LpxD"/>
    <property type="match status" value="1"/>
</dbReference>
<gene>
    <name evidence="7 9" type="primary">lpxD</name>
    <name evidence="9" type="ORF">ACFSM5_00105</name>
</gene>
<name>A0ABW5DMT9_9PROT</name>
<dbReference type="Proteomes" id="UP001597295">
    <property type="component" value="Unassembled WGS sequence"/>
</dbReference>
<dbReference type="Pfam" id="PF00132">
    <property type="entry name" value="Hexapep"/>
    <property type="match status" value="2"/>
</dbReference>
<evidence type="ECO:0000256" key="4">
    <source>
        <dbReference type="ARBA" id="ARBA00022737"/>
    </source>
</evidence>
<dbReference type="NCBIfam" id="TIGR01853">
    <property type="entry name" value="lipid_A_lpxD"/>
    <property type="match status" value="1"/>
</dbReference>
<dbReference type="GO" id="GO:0103118">
    <property type="term" value="F:UDP-3-O-[(3R)-3-hydroxyacyl]-glucosamine N-acyltransferase activity"/>
    <property type="evidence" value="ECO:0007669"/>
    <property type="project" value="UniProtKB-EC"/>
</dbReference>
<protein>
    <recommendedName>
        <fullName evidence="7">UDP-3-O-acylglucosamine N-acyltransferase</fullName>
        <ecNumber evidence="7">2.3.1.191</ecNumber>
    </recommendedName>
</protein>
<comment type="similarity">
    <text evidence="7">Belongs to the transferase hexapeptide repeat family. LpxD subfamily.</text>
</comment>
<keyword evidence="2 7" id="KW-0441">Lipid A biosynthesis</keyword>
<comment type="pathway">
    <text evidence="7">Bacterial outer membrane biogenesis; LPS lipid A biosynthesis.</text>
</comment>
<comment type="catalytic activity">
    <reaction evidence="7">
        <text>a UDP-3-O-[(3R)-3-hydroxyacyl]-alpha-D-glucosamine + a (3R)-hydroxyacyl-[ACP] = a UDP-2-N,3-O-bis[(3R)-3-hydroxyacyl]-alpha-D-glucosamine + holo-[ACP] + H(+)</text>
        <dbReference type="Rhea" id="RHEA:53836"/>
        <dbReference type="Rhea" id="RHEA-COMP:9685"/>
        <dbReference type="Rhea" id="RHEA-COMP:9945"/>
        <dbReference type="ChEBI" id="CHEBI:15378"/>
        <dbReference type="ChEBI" id="CHEBI:64479"/>
        <dbReference type="ChEBI" id="CHEBI:78827"/>
        <dbReference type="ChEBI" id="CHEBI:137740"/>
        <dbReference type="ChEBI" id="CHEBI:137748"/>
        <dbReference type="EC" id="2.3.1.191"/>
    </reaction>
</comment>
<proteinExistence type="inferred from homology"/>
<comment type="subunit">
    <text evidence="7">Homotrimer.</text>
</comment>
<dbReference type="HAMAP" id="MF_00523">
    <property type="entry name" value="LpxD"/>
    <property type="match status" value="1"/>
</dbReference>
<dbReference type="EMBL" id="JBHUIP010000001">
    <property type="protein sequence ID" value="MFD2261271.1"/>
    <property type="molecule type" value="Genomic_DNA"/>
</dbReference>
<dbReference type="PANTHER" id="PTHR43378:SF2">
    <property type="entry name" value="UDP-3-O-ACYLGLUCOSAMINE N-ACYLTRANSFERASE 1, MITOCHONDRIAL-RELATED"/>
    <property type="match status" value="1"/>
</dbReference>
<dbReference type="RefSeq" id="WP_379873810.1">
    <property type="nucleotide sequence ID" value="NZ_JBHUIP010000001.1"/>
</dbReference>
<feature type="active site" description="Proton acceptor" evidence="7">
    <location>
        <position position="249"/>
    </location>
</feature>
<comment type="function">
    <text evidence="7">Catalyzes the N-acylation of UDP-3-O-acylglucosamine using 3-hydroxyacyl-ACP as the acyl donor. Is involved in the biosynthesis of lipid A, a phosphorylated glycolipid that anchors the lipopolysaccharide to the outer membrane of the cell.</text>
</comment>
<dbReference type="InterPro" id="IPR001451">
    <property type="entry name" value="Hexapep"/>
</dbReference>
<dbReference type="Pfam" id="PF04613">
    <property type="entry name" value="LpxD"/>
    <property type="match status" value="1"/>
</dbReference>
<evidence type="ECO:0000313" key="10">
    <source>
        <dbReference type="Proteomes" id="UP001597295"/>
    </source>
</evidence>
<dbReference type="InterPro" id="IPR018357">
    <property type="entry name" value="Hexapep_transf_CS"/>
</dbReference>
<keyword evidence="3 7" id="KW-0808">Transferase</keyword>
<evidence type="ECO:0000256" key="7">
    <source>
        <dbReference type="HAMAP-Rule" id="MF_00523"/>
    </source>
</evidence>
<comment type="caution">
    <text evidence="9">The sequence shown here is derived from an EMBL/GenBank/DDBJ whole genome shotgun (WGS) entry which is preliminary data.</text>
</comment>
<evidence type="ECO:0000256" key="3">
    <source>
        <dbReference type="ARBA" id="ARBA00022679"/>
    </source>
</evidence>
<keyword evidence="4 7" id="KW-0677">Repeat</keyword>
<dbReference type="InterPro" id="IPR020573">
    <property type="entry name" value="UDP_GlcNAc_AcTrfase_non-rep"/>
</dbReference>
<accession>A0ABW5DMT9</accession>
<dbReference type="NCBIfam" id="NF002060">
    <property type="entry name" value="PRK00892.1"/>
    <property type="match status" value="1"/>
</dbReference>
<evidence type="ECO:0000256" key="5">
    <source>
        <dbReference type="ARBA" id="ARBA00023098"/>
    </source>
</evidence>
<dbReference type="InterPro" id="IPR011004">
    <property type="entry name" value="Trimer_LpxA-like_sf"/>
</dbReference>
<dbReference type="Gene3D" id="2.160.10.10">
    <property type="entry name" value="Hexapeptide repeat proteins"/>
    <property type="match status" value="1"/>
</dbReference>
<organism evidence="9 10">
    <name type="scientific">Lacibacterium aquatile</name>
    <dbReference type="NCBI Taxonomy" id="1168082"/>
    <lineage>
        <taxon>Bacteria</taxon>
        <taxon>Pseudomonadati</taxon>
        <taxon>Pseudomonadota</taxon>
        <taxon>Alphaproteobacteria</taxon>
        <taxon>Rhodospirillales</taxon>
        <taxon>Rhodospirillaceae</taxon>
    </lineage>
</organism>
<dbReference type="EC" id="2.3.1.191" evidence="7"/>
<evidence type="ECO:0000256" key="2">
    <source>
        <dbReference type="ARBA" id="ARBA00022556"/>
    </source>
</evidence>
<evidence type="ECO:0000256" key="1">
    <source>
        <dbReference type="ARBA" id="ARBA00022516"/>
    </source>
</evidence>
<dbReference type="Gene3D" id="3.40.1390.10">
    <property type="entry name" value="MurE/MurF, N-terminal domain"/>
    <property type="match status" value="1"/>
</dbReference>
<evidence type="ECO:0000256" key="6">
    <source>
        <dbReference type="ARBA" id="ARBA00023315"/>
    </source>
</evidence>
<dbReference type="SUPFAM" id="SSF51161">
    <property type="entry name" value="Trimeric LpxA-like enzymes"/>
    <property type="match status" value="1"/>
</dbReference>
<dbReference type="PANTHER" id="PTHR43378">
    <property type="entry name" value="UDP-3-O-ACYLGLUCOSAMINE N-ACYLTRANSFERASE"/>
    <property type="match status" value="1"/>
</dbReference>
<keyword evidence="1 7" id="KW-0444">Lipid biosynthesis</keyword>